<dbReference type="Gene3D" id="1.10.10.10">
    <property type="entry name" value="Winged helix-like DNA-binding domain superfamily/Winged helix DNA-binding domain"/>
    <property type="match status" value="1"/>
</dbReference>
<name>A0A523UVG7_UNCT6</name>
<reference evidence="5 6" key="1">
    <citation type="submission" date="2019-03" db="EMBL/GenBank/DDBJ databases">
        <title>Metabolic potential of uncultured bacteria and archaea associated with petroleum seepage in deep-sea sediments.</title>
        <authorList>
            <person name="Dong X."/>
            <person name="Hubert C."/>
        </authorList>
    </citation>
    <scope>NUCLEOTIDE SEQUENCE [LARGE SCALE GENOMIC DNA]</scope>
    <source>
        <strain evidence="5">E44_bin18</strain>
    </source>
</reference>
<keyword evidence="2" id="KW-0238">DNA-binding</keyword>
<evidence type="ECO:0000256" key="1">
    <source>
        <dbReference type="ARBA" id="ARBA00023015"/>
    </source>
</evidence>
<dbReference type="PANTHER" id="PTHR33154:SF18">
    <property type="entry name" value="ARSENICAL RESISTANCE OPERON REPRESSOR"/>
    <property type="match status" value="1"/>
</dbReference>
<dbReference type="GO" id="GO:0003677">
    <property type="term" value="F:DNA binding"/>
    <property type="evidence" value="ECO:0007669"/>
    <property type="project" value="UniProtKB-KW"/>
</dbReference>
<keyword evidence="3" id="KW-0804">Transcription</keyword>
<accession>A0A523UVG7</accession>
<dbReference type="GO" id="GO:0003700">
    <property type="term" value="F:DNA-binding transcription factor activity"/>
    <property type="evidence" value="ECO:0007669"/>
    <property type="project" value="InterPro"/>
</dbReference>
<dbReference type="CDD" id="cd00090">
    <property type="entry name" value="HTH_ARSR"/>
    <property type="match status" value="1"/>
</dbReference>
<evidence type="ECO:0000313" key="5">
    <source>
        <dbReference type="EMBL" id="TET46470.1"/>
    </source>
</evidence>
<dbReference type="InterPro" id="IPR051081">
    <property type="entry name" value="HTH_MetalResp_TranReg"/>
</dbReference>
<dbReference type="InterPro" id="IPR001845">
    <property type="entry name" value="HTH_ArsR_DNA-bd_dom"/>
</dbReference>
<dbReference type="Proteomes" id="UP000315525">
    <property type="component" value="Unassembled WGS sequence"/>
</dbReference>
<gene>
    <name evidence="5" type="ORF">E3J62_04155</name>
</gene>
<proteinExistence type="predicted"/>
<evidence type="ECO:0000313" key="6">
    <source>
        <dbReference type="Proteomes" id="UP000315525"/>
    </source>
</evidence>
<evidence type="ECO:0000259" key="4">
    <source>
        <dbReference type="PROSITE" id="PS50987"/>
    </source>
</evidence>
<sequence>MKEKEYRASRLMRELGAPIRYQIVKFLEGGPKTVSQIAAHVDRTIATVSHHLHILRAIDVVRYDTSKRNVIYRLKATMVPALLAVAERCAAKLEIKRK</sequence>
<feature type="domain" description="HTH arsR-type" evidence="4">
    <location>
        <begin position="1"/>
        <end position="94"/>
    </location>
</feature>
<evidence type="ECO:0000256" key="3">
    <source>
        <dbReference type="ARBA" id="ARBA00023163"/>
    </source>
</evidence>
<dbReference type="SUPFAM" id="SSF46785">
    <property type="entry name" value="Winged helix' DNA-binding domain"/>
    <property type="match status" value="1"/>
</dbReference>
<evidence type="ECO:0000256" key="2">
    <source>
        <dbReference type="ARBA" id="ARBA00023125"/>
    </source>
</evidence>
<dbReference type="PROSITE" id="PS50987">
    <property type="entry name" value="HTH_ARSR_2"/>
    <property type="match status" value="1"/>
</dbReference>
<dbReference type="InterPro" id="IPR011991">
    <property type="entry name" value="ArsR-like_HTH"/>
</dbReference>
<dbReference type="NCBIfam" id="NF033788">
    <property type="entry name" value="HTH_metalloreg"/>
    <property type="match status" value="1"/>
</dbReference>
<comment type="caution">
    <text evidence="5">The sequence shown here is derived from an EMBL/GenBank/DDBJ whole genome shotgun (WGS) entry which is preliminary data.</text>
</comment>
<organism evidence="5 6">
    <name type="scientific">candidate division TA06 bacterium</name>
    <dbReference type="NCBI Taxonomy" id="2250710"/>
    <lineage>
        <taxon>Bacteria</taxon>
        <taxon>Bacteria division TA06</taxon>
    </lineage>
</organism>
<dbReference type="InterPro" id="IPR036388">
    <property type="entry name" value="WH-like_DNA-bd_sf"/>
</dbReference>
<dbReference type="Pfam" id="PF01022">
    <property type="entry name" value="HTH_5"/>
    <property type="match status" value="1"/>
</dbReference>
<dbReference type="EMBL" id="SOJN01000051">
    <property type="protein sequence ID" value="TET46470.1"/>
    <property type="molecule type" value="Genomic_DNA"/>
</dbReference>
<keyword evidence="1" id="KW-0805">Transcription regulation</keyword>
<dbReference type="SMART" id="SM00418">
    <property type="entry name" value="HTH_ARSR"/>
    <property type="match status" value="1"/>
</dbReference>
<dbReference type="InterPro" id="IPR036390">
    <property type="entry name" value="WH_DNA-bd_sf"/>
</dbReference>
<dbReference type="PANTHER" id="PTHR33154">
    <property type="entry name" value="TRANSCRIPTIONAL REGULATOR, ARSR FAMILY"/>
    <property type="match status" value="1"/>
</dbReference>
<dbReference type="AlphaFoldDB" id="A0A523UVG7"/>
<protein>
    <submittedName>
        <fullName evidence="5">Transcriptional regulator</fullName>
    </submittedName>
</protein>